<dbReference type="InterPro" id="IPR023765">
    <property type="entry name" value="SBP_5_CS"/>
</dbReference>
<evidence type="ECO:0000313" key="6">
    <source>
        <dbReference type="Proteomes" id="UP000503580"/>
    </source>
</evidence>
<feature type="domain" description="Solute-binding protein family 5" evidence="4">
    <location>
        <begin position="100"/>
        <end position="449"/>
    </location>
</feature>
<dbReference type="SUPFAM" id="SSF53850">
    <property type="entry name" value="Periplasmic binding protein-like II"/>
    <property type="match status" value="1"/>
</dbReference>
<dbReference type="InterPro" id="IPR006311">
    <property type="entry name" value="TAT_signal"/>
</dbReference>
<comment type="subcellular location">
    <subcellularLocation>
        <location evidence="1">Periplasm</location>
    </subcellularLocation>
</comment>
<dbReference type="PIRSF" id="PIRSF002741">
    <property type="entry name" value="MppA"/>
    <property type="match status" value="1"/>
</dbReference>
<dbReference type="GO" id="GO:0030288">
    <property type="term" value="C:outer membrane-bounded periplasmic space"/>
    <property type="evidence" value="ECO:0007669"/>
    <property type="project" value="UniProtKB-ARBA"/>
</dbReference>
<dbReference type="RefSeq" id="WP_167576232.1">
    <property type="nucleotide sequence ID" value="NZ_CP050321.1"/>
</dbReference>
<evidence type="ECO:0000256" key="2">
    <source>
        <dbReference type="ARBA" id="ARBA00005695"/>
    </source>
</evidence>
<dbReference type="Pfam" id="PF00496">
    <property type="entry name" value="SBP_bac_5"/>
    <property type="match status" value="1"/>
</dbReference>
<dbReference type="InterPro" id="IPR000914">
    <property type="entry name" value="SBP_5_dom"/>
</dbReference>
<dbReference type="PROSITE" id="PS51318">
    <property type="entry name" value="TAT"/>
    <property type="match status" value="1"/>
</dbReference>
<evidence type="ECO:0000256" key="3">
    <source>
        <dbReference type="ARBA" id="ARBA00022729"/>
    </source>
</evidence>
<comment type="similarity">
    <text evidence="2">Belongs to the bacterial solute-binding protein 5 family.</text>
</comment>
<evidence type="ECO:0000313" key="5">
    <source>
        <dbReference type="EMBL" id="QIR28056.1"/>
    </source>
</evidence>
<protein>
    <submittedName>
        <fullName evidence="5">ABC transporter substrate-binding protein</fullName>
    </submittedName>
</protein>
<name>A0A6G9RM76_9ENTR</name>
<dbReference type="InterPro" id="IPR039424">
    <property type="entry name" value="SBP_5"/>
</dbReference>
<sequence>MKNNQFSSGISLSRRKLLQLTAISTTLFMGLGLPGLSFAEDGDEKSRYGKTLIIGQALEPTIYDPNRQYSYETYRVDKHIYESLVAEDLSVPAAKGTPPIVPGLATHWDVNDNATVYTFHLREGVKFHDGTPFDAEAVRFNVRRFTDPQFEFFDARSQATMAQVYRDLKAIEVIDPLTVRYTFNQPFPDFLRFLPQGNWVSGIFSPAALKKWGQDGLAEHPTGTGPYRFVLRVRNDRTELVRNDDWWGKKPYMERLIFRPILDGSTGVSALQSGQVDILSRTPTDAVDLLSQSGYTVHNSTEANQLFLGWNFANKYTRQLAVRQAVIKAINREELVKSLLNGHAVASYSILNRSNEAFLAEQKDYTYDPEGAKKLLADAGYQPGEVSFTIITYDQNQPVIEWIQRDLSKVGITVKVVSQEWITYSSHLANLADDTGLFTMEWGLITPQWLNVAWKNYVVSRGKGEKVITGVEPLIAEASVTTDRQKALTLWHQVNQQFQQQAAFVPLLELNRVFTSSPAVQGFNVPAQNFYDLTRVWLKP</sequence>
<dbReference type="GO" id="GO:0043190">
    <property type="term" value="C:ATP-binding cassette (ABC) transporter complex"/>
    <property type="evidence" value="ECO:0007669"/>
    <property type="project" value="InterPro"/>
</dbReference>
<dbReference type="Proteomes" id="UP000503580">
    <property type="component" value="Chromosome"/>
</dbReference>
<dbReference type="Gene3D" id="3.10.105.10">
    <property type="entry name" value="Dipeptide-binding Protein, Domain 3"/>
    <property type="match status" value="1"/>
</dbReference>
<accession>A0A6G9RM76</accession>
<dbReference type="GO" id="GO:0015833">
    <property type="term" value="P:peptide transport"/>
    <property type="evidence" value="ECO:0007669"/>
    <property type="project" value="TreeGrafter"/>
</dbReference>
<keyword evidence="3" id="KW-0732">Signal</keyword>
<dbReference type="Gene3D" id="3.90.76.10">
    <property type="entry name" value="Dipeptide-binding Protein, Domain 1"/>
    <property type="match status" value="1"/>
</dbReference>
<dbReference type="KEGG" id="kgn:GY169_15145"/>
<dbReference type="AlphaFoldDB" id="A0A6G9RM76"/>
<dbReference type="PROSITE" id="PS01040">
    <property type="entry name" value="SBP_BACTERIAL_5"/>
    <property type="match status" value="1"/>
</dbReference>
<dbReference type="InterPro" id="IPR030678">
    <property type="entry name" value="Peptide/Ni-bd"/>
</dbReference>
<keyword evidence="6" id="KW-1185">Reference proteome</keyword>
<organism evidence="5 6">
    <name type="scientific">Kluyvera genomosp. 3</name>
    <dbReference type="NCBI Taxonomy" id="2774055"/>
    <lineage>
        <taxon>Bacteria</taxon>
        <taxon>Pseudomonadati</taxon>
        <taxon>Pseudomonadota</taxon>
        <taxon>Gammaproteobacteria</taxon>
        <taxon>Enterobacterales</taxon>
        <taxon>Enterobacteriaceae</taxon>
        <taxon>Kluyvera</taxon>
    </lineage>
</organism>
<dbReference type="EMBL" id="CP050321">
    <property type="protein sequence ID" value="QIR28056.1"/>
    <property type="molecule type" value="Genomic_DNA"/>
</dbReference>
<evidence type="ECO:0000259" key="4">
    <source>
        <dbReference type="Pfam" id="PF00496"/>
    </source>
</evidence>
<dbReference type="PANTHER" id="PTHR30290">
    <property type="entry name" value="PERIPLASMIC BINDING COMPONENT OF ABC TRANSPORTER"/>
    <property type="match status" value="1"/>
</dbReference>
<gene>
    <name evidence="5" type="ORF">GY169_15145</name>
</gene>
<dbReference type="Gene3D" id="3.40.190.10">
    <property type="entry name" value="Periplasmic binding protein-like II"/>
    <property type="match status" value="1"/>
</dbReference>
<proteinExistence type="inferred from homology"/>
<evidence type="ECO:0000256" key="1">
    <source>
        <dbReference type="ARBA" id="ARBA00004418"/>
    </source>
</evidence>
<dbReference type="GO" id="GO:1904680">
    <property type="term" value="F:peptide transmembrane transporter activity"/>
    <property type="evidence" value="ECO:0007669"/>
    <property type="project" value="TreeGrafter"/>
</dbReference>
<reference evidence="5 6" key="1">
    <citation type="submission" date="2020-02" db="EMBL/GenBank/DDBJ databases">
        <title>Whole genome PO2S7.</title>
        <authorList>
            <person name="Singha K.M."/>
        </authorList>
    </citation>
    <scope>NUCLEOTIDE SEQUENCE [LARGE SCALE GENOMIC DNA]</scope>
    <source>
        <strain evidence="5 6">PO2S7</strain>
    </source>
</reference>